<feature type="chain" id="PRO_5015646164" evidence="1">
    <location>
        <begin position="19"/>
        <end position="166"/>
    </location>
</feature>
<sequence>MKQAFLFLSLCAVINSSAQQTNYHFSSTDSTTASAEKIWQIWTNVPDWENWDKGLKDAQLFGTFMVGTRGTLIPDQGPKSKFIITEIVPGRSYTFKTRIPLGRLVIKRTLEGKNARTYFTHDVQFTGILKKILGNKLGKKYRLILPETLKNIRQMAETKEQLINTL</sequence>
<dbReference type="InterPro" id="IPR023393">
    <property type="entry name" value="START-like_dom_sf"/>
</dbReference>
<dbReference type="Gene3D" id="3.30.530.20">
    <property type="match status" value="1"/>
</dbReference>
<reference evidence="2 3" key="1">
    <citation type="submission" date="2018-01" db="EMBL/GenBank/DDBJ databases">
        <title>A novel member of the phylum Bacteroidetes isolated from glacier ice.</title>
        <authorList>
            <person name="Liu Q."/>
            <person name="Xin Y.-H."/>
        </authorList>
    </citation>
    <scope>NUCLEOTIDE SEQUENCE [LARGE SCALE GENOMIC DNA]</scope>
    <source>
        <strain evidence="2 3">RB1R16</strain>
    </source>
</reference>
<dbReference type="AlphaFoldDB" id="A0A2S7SQB3"/>
<evidence type="ECO:0000313" key="2">
    <source>
        <dbReference type="EMBL" id="PQJ09093.1"/>
    </source>
</evidence>
<name>A0A2S7SQB3_9BACT</name>
<comment type="caution">
    <text evidence="2">The sequence shown here is derived from an EMBL/GenBank/DDBJ whole genome shotgun (WGS) entry which is preliminary data.</text>
</comment>
<dbReference type="EMBL" id="PPSL01000008">
    <property type="protein sequence ID" value="PQJ09093.1"/>
    <property type="molecule type" value="Genomic_DNA"/>
</dbReference>
<dbReference type="Proteomes" id="UP000239872">
    <property type="component" value="Unassembled WGS sequence"/>
</dbReference>
<feature type="signal peptide" evidence="1">
    <location>
        <begin position="1"/>
        <end position="18"/>
    </location>
</feature>
<accession>A0A2S7SQB3</accession>
<dbReference type="OrthoDB" id="9810827at2"/>
<dbReference type="RefSeq" id="WP_105041214.1">
    <property type="nucleotide sequence ID" value="NZ_PPSL01000008.1"/>
</dbReference>
<proteinExistence type="predicted"/>
<dbReference type="SUPFAM" id="SSF55961">
    <property type="entry name" value="Bet v1-like"/>
    <property type="match status" value="1"/>
</dbReference>
<gene>
    <name evidence="2" type="ORF">CJD36_021200</name>
</gene>
<evidence type="ECO:0000313" key="3">
    <source>
        <dbReference type="Proteomes" id="UP000239872"/>
    </source>
</evidence>
<evidence type="ECO:0000256" key="1">
    <source>
        <dbReference type="SAM" id="SignalP"/>
    </source>
</evidence>
<keyword evidence="1" id="KW-0732">Signal</keyword>
<keyword evidence="3" id="KW-1185">Reference proteome</keyword>
<protein>
    <submittedName>
        <fullName evidence="2">Polyketide cyclase</fullName>
    </submittedName>
</protein>
<organism evidence="2 3">
    <name type="scientific">Flavipsychrobacter stenotrophus</name>
    <dbReference type="NCBI Taxonomy" id="2077091"/>
    <lineage>
        <taxon>Bacteria</taxon>
        <taxon>Pseudomonadati</taxon>
        <taxon>Bacteroidota</taxon>
        <taxon>Chitinophagia</taxon>
        <taxon>Chitinophagales</taxon>
        <taxon>Chitinophagaceae</taxon>
        <taxon>Flavipsychrobacter</taxon>
    </lineage>
</organism>